<dbReference type="AlphaFoldDB" id="A0A7M1IC21"/>
<keyword evidence="9 10" id="KW-0496">Mitochondrion</keyword>
<comment type="catalytic activity">
    <reaction evidence="8 9">
        <text>a ubiquinone + NADH + 5 H(+)(in) = a ubiquinol + NAD(+) + 4 H(+)(out)</text>
        <dbReference type="Rhea" id="RHEA:29091"/>
        <dbReference type="Rhea" id="RHEA-COMP:9565"/>
        <dbReference type="Rhea" id="RHEA-COMP:9566"/>
        <dbReference type="ChEBI" id="CHEBI:15378"/>
        <dbReference type="ChEBI" id="CHEBI:16389"/>
        <dbReference type="ChEBI" id="CHEBI:17976"/>
        <dbReference type="ChEBI" id="CHEBI:57540"/>
        <dbReference type="ChEBI" id="CHEBI:57945"/>
        <dbReference type="EC" id="7.1.1.2"/>
    </reaction>
</comment>
<evidence type="ECO:0000256" key="4">
    <source>
        <dbReference type="ARBA" id="ARBA00022448"/>
    </source>
</evidence>
<dbReference type="PANTHER" id="PTHR11058:SF9">
    <property type="entry name" value="NADH-UBIQUINONE OXIDOREDUCTASE CHAIN 3"/>
    <property type="match status" value="1"/>
</dbReference>
<evidence type="ECO:0000256" key="9">
    <source>
        <dbReference type="RuleBase" id="RU003640"/>
    </source>
</evidence>
<dbReference type="Gene3D" id="1.20.58.1610">
    <property type="entry name" value="NADH:ubiquinone/plastoquinone oxidoreductase, chain 3"/>
    <property type="match status" value="1"/>
</dbReference>
<evidence type="ECO:0000313" key="10">
    <source>
        <dbReference type="EMBL" id="QOQ36884.1"/>
    </source>
</evidence>
<comment type="similarity">
    <text evidence="2 9">Belongs to the complex I subunit 3 family.</text>
</comment>
<evidence type="ECO:0000256" key="5">
    <source>
        <dbReference type="ARBA" id="ARBA00022692"/>
    </source>
</evidence>
<feature type="transmembrane region" description="Helical" evidence="9">
    <location>
        <begin position="6"/>
        <end position="25"/>
    </location>
</feature>
<evidence type="ECO:0000256" key="7">
    <source>
        <dbReference type="ARBA" id="ARBA00023136"/>
    </source>
</evidence>
<evidence type="ECO:0000256" key="6">
    <source>
        <dbReference type="ARBA" id="ARBA00022989"/>
    </source>
</evidence>
<geneLocation type="mitochondrion" evidence="10"/>
<keyword evidence="6 9" id="KW-1133">Transmembrane helix</keyword>
<sequence length="116" mass="13432">MFIILTSSILISSLILMIFLLTTMISKKTKFSKEKNSPFECGFNQMSNARKPFSIHFFLVATLFLIFDIEISIIIPMTSLKMVSINQWMIFSLTTMMILIVGLIHEWNNGMLEWSK</sequence>
<protein>
    <recommendedName>
        <fullName evidence="3 9">NADH-ubiquinone oxidoreductase chain 3</fullName>
        <ecNumber evidence="9">7.1.1.2</ecNumber>
    </recommendedName>
</protein>
<dbReference type="CTD" id="4537"/>
<reference evidence="10" key="1">
    <citation type="submission" date="2020-09" db="EMBL/GenBank/DDBJ databases">
        <authorList>
            <person name="Xu S."/>
        </authorList>
    </citation>
    <scope>NUCLEOTIDE SEQUENCE</scope>
</reference>
<dbReference type="EC" id="7.1.1.2" evidence="9"/>
<dbReference type="RefSeq" id="YP_010026040.1">
    <property type="nucleotide sequence ID" value="NC_053739.1"/>
</dbReference>
<keyword evidence="7 9" id="KW-0472">Membrane</keyword>
<dbReference type="InterPro" id="IPR038430">
    <property type="entry name" value="NDAH_ubi_oxred_su3_sf"/>
</dbReference>
<gene>
    <name evidence="10" type="primary">ND3</name>
</gene>
<comment type="function">
    <text evidence="9">Core subunit of the mitochondrial membrane respiratory chain NADH dehydrogenase (Complex I) which catalyzes electron transfer from NADH through the respiratory chain, using ubiquinone as an electron acceptor. Essential for the catalytic activity of complex I.</text>
</comment>
<evidence type="ECO:0000256" key="3">
    <source>
        <dbReference type="ARBA" id="ARBA00021007"/>
    </source>
</evidence>
<dbReference type="GO" id="GO:0031966">
    <property type="term" value="C:mitochondrial membrane"/>
    <property type="evidence" value="ECO:0007669"/>
    <property type="project" value="UniProtKB-SubCell"/>
</dbReference>
<proteinExistence type="inferred from homology"/>
<keyword evidence="5 9" id="KW-0812">Transmembrane</keyword>
<keyword evidence="9" id="KW-0249">Electron transport</keyword>
<keyword evidence="9" id="KW-0520">NAD</keyword>
<evidence type="ECO:0000256" key="1">
    <source>
        <dbReference type="ARBA" id="ARBA00004370"/>
    </source>
</evidence>
<dbReference type="PANTHER" id="PTHR11058">
    <property type="entry name" value="NADH-UBIQUINONE OXIDOREDUCTASE CHAIN 3"/>
    <property type="match status" value="1"/>
</dbReference>
<keyword evidence="9" id="KW-0830">Ubiquinone</keyword>
<dbReference type="GO" id="GO:0008137">
    <property type="term" value="F:NADH dehydrogenase (ubiquinone) activity"/>
    <property type="evidence" value="ECO:0007669"/>
    <property type="project" value="UniProtKB-UniRule"/>
</dbReference>
<dbReference type="EMBL" id="MT990448">
    <property type="protein sequence ID" value="QOQ36884.1"/>
    <property type="molecule type" value="Genomic_DNA"/>
</dbReference>
<dbReference type="InterPro" id="IPR000440">
    <property type="entry name" value="NADH_UbQ/plastoQ_OxRdtase_su3"/>
</dbReference>
<dbReference type="Pfam" id="PF00507">
    <property type="entry name" value="Oxidored_q4"/>
    <property type="match status" value="1"/>
</dbReference>
<accession>A0A7M1IC21</accession>
<evidence type="ECO:0000256" key="8">
    <source>
        <dbReference type="ARBA" id="ARBA00049551"/>
    </source>
</evidence>
<dbReference type="GeneID" id="63366987"/>
<feature type="transmembrane region" description="Helical" evidence="9">
    <location>
        <begin position="87"/>
        <end position="107"/>
    </location>
</feature>
<feature type="transmembrane region" description="Helical" evidence="9">
    <location>
        <begin position="53"/>
        <end position="75"/>
    </location>
</feature>
<keyword evidence="9" id="KW-1278">Translocase</keyword>
<keyword evidence="4 9" id="KW-0813">Transport</keyword>
<keyword evidence="9" id="KW-0679">Respiratory chain</keyword>
<name>A0A7M1IC21_9HEMI</name>
<comment type="subcellular location">
    <subcellularLocation>
        <location evidence="1">Membrane</location>
    </subcellularLocation>
    <subcellularLocation>
        <location evidence="9">Mitochondrion membrane</location>
        <topology evidence="9">Multi-pass membrane protein</topology>
    </subcellularLocation>
</comment>
<evidence type="ECO:0000256" key="2">
    <source>
        <dbReference type="ARBA" id="ARBA00008472"/>
    </source>
</evidence>
<organism evidence="10">
    <name type="scientific">Lophops carinata</name>
    <dbReference type="NCBI Taxonomy" id="130616"/>
    <lineage>
        <taxon>Eukaryota</taxon>
        <taxon>Metazoa</taxon>
        <taxon>Ecdysozoa</taxon>
        <taxon>Arthropoda</taxon>
        <taxon>Hexapoda</taxon>
        <taxon>Insecta</taxon>
        <taxon>Pterygota</taxon>
        <taxon>Neoptera</taxon>
        <taxon>Paraneoptera</taxon>
        <taxon>Hemiptera</taxon>
        <taxon>Auchenorrhyncha</taxon>
        <taxon>Fulgoroidea</taxon>
        <taxon>Lophopidae</taxon>
        <taxon>Lophops</taxon>
    </lineage>
</organism>
<dbReference type="GO" id="GO:0030964">
    <property type="term" value="C:NADH dehydrogenase complex"/>
    <property type="evidence" value="ECO:0007669"/>
    <property type="project" value="TreeGrafter"/>
</dbReference>